<name>A0AAF0PX21_SOLVR</name>
<comment type="pathway">
    <text evidence="2">Protein modification; protein ubiquitination.</text>
</comment>
<sequence length="111" mass="12747">MFISALVGRSLLRQPAENGLIVQGSSNGGTKMPDKDLKKLPCFLFKVEKRDRDRREDTSECTVFLERFKTGDNCRLLTNCNHSFHVKCIDSWLVQTPYCPICRTIFLKESC</sequence>
<gene>
    <name evidence="14" type="ORF">MTR67_005763</name>
</gene>
<dbReference type="Proteomes" id="UP001234989">
    <property type="component" value="Chromosome 1"/>
</dbReference>
<dbReference type="InterPro" id="IPR013083">
    <property type="entry name" value="Znf_RING/FYVE/PHD"/>
</dbReference>
<dbReference type="SMART" id="SM00184">
    <property type="entry name" value="RING"/>
    <property type="match status" value="1"/>
</dbReference>
<dbReference type="Pfam" id="PF13639">
    <property type="entry name" value="zf-RING_2"/>
    <property type="match status" value="1"/>
</dbReference>
<evidence type="ECO:0000256" key="3">
    <source>
        <dbReference type="ARBA" id="ARBA00022679"/>
    </source>
</evidence>
<evidence type="ECO:0000256" key="11">
    <source>
        <dbReference type="ARBA" id="ARBA00024209"/>
    </source>
</evidence>
<organism evidence="14 15">
    <name type="scientific">Solanum verrucosum</name>
    <dbReference type="NCBI Taxonomy" id="315347"/>
    <lineage>
        <taxon>Eukaryota</taxon>
        <taxon>Viridiplantae</taxon>
        <taxon>Streptophyta</taxon>
        <taxon>Embryophyta</taxon>
        <taxon>Tracheophyta</taxon>
        <taxon>Spermatophyta</taxon>
        <taxon>Magnoliopsida</taxon>
        <taxon>eudicotyledons</taxon>
        <taxon>Gunneridae</taxon>
        <taxon>Pentapetalae</taxon>
        <taxon>asterids</taxon>
        <taxon>lamiids</taxon>
        <taxon>Solanales</taxon>
        <taxon>Solanaceae</taxon>
        <taxon>Solanoideae</taxon>
        <taxon>Solaneae</taxon>
        <taxon>Solanum</taxon>
    </lineage>
</organism>
<evidence type="ECO:0000259" key="13">
    <source>
        <dbReference type="PROSITE" id="PS50089"/>
    </source>
</evidence>
<feature type="domain" description="RING-type" evidence="13">
    <location>
        <begin position="61"/>
        <end position="103"/>
    </location>
</feature>
<keyword evidence="5" id="KW-0479">Metal-binding</keyword>
<dbReference type="AlphaFoldDB" id="A0AAF0PX21"/>
<evidence type="ECO:0000256" key="10">
    <source>
        <dbReference type="ARBA" id="ARBA00023136"/>
    </source>
</evidence>
<comment type="similarity">
    <text evidence="11">Belongs to the RING-type zinc finger family. ATL subfamily.</text>
</comment>
<evidence type="ECO:0000256" key="4">
    <source>
        <dbReference type="ARBA" id="ARBA00022692"/>
    </source>
</evidence>
<protein>
    <recommendedName>
        <fullName evidence="13">RING-type domain-containing protein</fullName>
    </recommendedName>
</protein>
<keyword evidence="3" id="KW-0808">Transferase</keyword>
<keyword evidence="8" id="KW-0862">Zinc</keyword>
<evidence type="ECO:0000256" key="12">
    <source>
        <dbReference type="PROSITE-ProRule" id="PRU00175"/>
    </source>
</evidence>
<keyword evidence="7" id="KW-0833">Ubl conjugation pathway</keyword>
<proteinExistence type="inferred from homology"/>
<evidence type="ECO:0000256" key="9">
    <source>
        <dbReference type="ARBA" id="ARBA00022989"/>
    </source>
</evidence>
<dbReference type="PANTHER" id="PTHR45768:SF61">
    <property type="entry name" value="RING-H2 FINGER PROTEIN ATL18"/>
    <property type="match status" value="1"/>
</dbReference>
<dbReference type="GO" id="GO:0016020">
    <property type="term" value="C:membrane"/>
    <property type="evidence" value="ECO:0007669"/>
    <property type="project" value="UniProtKB-SubCell"/>
</dbReference>
<evidence type="ECO:0000256" key="6">
    <source>
        <dbReference type="ARBA" id="ARBA00022771"/>
    </source>
</evidence>
<dbReference type="Gene3D" id="3.30.40.10">
    <property type="entry name" value="Zinc/RING finger domain, C3HC4 (zinc finger)"/>
    <property type="match status" value="1"/>
</dbReference>
<dbReference type="EMBL" id="CP133612">
    <property type="protein sequence ID" value="WMV12378.1"/>
    <property type="molecule type" value="Genomic_DNA"/>
</dbReference>
<dbReference type="PROSITE" id="PS50089">
    <property type="entry name" value="ZF_RING_2"/>
    <property type="match status" value="1"/>
</dbReference>
<dbReference type="PANTHER" id="PTHR45768">
    <property type="entry name" value="E3 UBIQUITIN-PROTEIN LIGASE RNF13-LIKE"/>
    <property type="match status" value="1"/>
</dbReference>
<evidence type="ECO:0000313" key="15">
    <source>
        <dbReference type="Proteomes" id="UP001234989"/>
    </source>
</evidence>
<comment type="subcellular location">
    <subcellularLocation>
        <location evidence="1">Membrane</location>
        <topology evidence="1">Single-pass membrane protein</topology>
    </subcellularLocation>
</comment>
<keyword evidence="4" id="KW-0812">Transmembrane</keyword>
<reference evidence="14" key="1">
    <citation type="submission" date="2023-08" db="EMBL/GenBank/DDBJ databases">
        <title>A de novo genome assembly of Solanum verrucosum Schlechtendal, a Mexican diploid species geographically isolated from the other diploid A-genome species in potato relatives.</title>
        <authorList>
            <person name="Hosaka K."/>
        </authorList>
    </citation>
    <scope>NUCLEOTIDE SEQUENCE</scope>
    <source>
        <tissue evidence="14">Young leaves</tissue>
    </source>
</reference>
<keyword evidence="6 12" id="KW-0863">Zinc-finger</keyword>
<evidence type="ECO:0000313" key="14">
    <source>
        <dbReference type="EMBL" id="WMV12378.1"/>
    </source>
</evidence>
<evidence type="ECO:0000256" key="2">
    <source>
        <dbReference type="ARBA" id="ARBA00004906"/>
    </source>
</evidence>
<dbReference type="GO" id="GO:0016740">
    <property type="term" value="F:transferase activity"/>
    <property type="evidence" value="ECO:0007669"/>
    <property type="project" value="UniProtKB-KW"/>
</dbReference>
<evidence type="ECO:0000256" key="8">
    <source>
        <dbReference type="ARBA" id="ARBA00022833"/>
    </source>
</evidence>
<accession>A0AAF0PX21</accession>
<evidence type="ECO:0000256" key="7">
    <source>
        <dbReference type="ARBA" id="ARBA00022786"/>
    </source>
</evidence>
<keyword evidence="9" id="KW-1133">Transmembrane helix</keyword>
<dbReference type="GO" id="GO:0008270">
    <property type="term" value="F:zinc ion binding"/>
    <property type="evidence" value="ECO:0007669"/>
    <property type="project" value="UniProtKB-KW"/>
</dbReference>
<evidence type="ECO:0000256" key="1">
    <source>
        <dbReference type="ARBA" id="ARBA00004167"/>
    </source>
</evidence>
<dbReference type="SUPFAM" id="SSF57850">
    <property type="entry name" value="RING/U-box"/>
    <property type="match status" value="1"/>
</dbReference>
<evidence type="ECO:0000256" key="5">
    <source>
        <dbReference type="ARBA" id="ARBA00022723"/>
    </source>
</evidence>
<keyword evidence="10" id="KW-0472">Membrane</keyword>
<keyword evidence="15" id="KW-1185">Reference proteome</keyword>
<dbReference type="InterPro" id="IPR001841">
    <property type="entry name" value="Znf_RING"/>
</dbReference>